<protein>
    <submittedName>
        <fullName evidence="2">Uncharacterized protein</fullName>
    </submittedName>
</protein>
<evidence type="ECO:0000313" key="2">
    <source>
        <dbReference type="EMBL" id="KEJ88264.1"/>
    </source>
</evidence>
<keyword evidence="1" id="KW-0472">Membrane</keyword>
<keyword evidence="3" id="KW-1185">Reference proteome</keyword>
<evidence type="ECO:0000256" key="1">
    <source>
        <dbReference type="SAM" id="Phobius"/>
    </source>
</evidence>
<name>A0A073IES2_9RHOB</name>
<dbReference type="AlphaFoldDB" id="A0A073IES2"/>
<gene>
    <name evidence="2" type="ORF">DSW25_16445</name>
</gene>
<dbReference type="Proteomes" id="UP000027734">
    <property type="component" value="Unassembled WGS sequence"/>
</dbReference>
<evidence type="ECO:0000313" key="3">
    <source>
        <dbReference type="Proteomes" id="UP000027734"/>
    </source>
</evidence>
<feature type="transmembrane region" description="Helical" evidence="1">
    <location>
        <begin position="120"/>
        <end position="139"/>
    </location>
</feature>
<accession>A0A073IES2</accession>
<comment type="caution">
    <text evidence="2">The sequence shown here is derived from an EMBL/GenBank/DDBJ whole genome shotgun (WGS) entry which is preliminary data.</text>
</comment>
<organism evidence="2 3">
    <name type="scientific">Sulfitobacter donghicola DSW-25 = KCTC 12864 = JCM 14565</name>
    <dbReference type="NCBI Taxonomy" id="1300350"/>
    <lineage>
        <taxon>Bacteria</taxon>
        <taxon>Pseudomonadati</taxon>
        <taxon>Pseudomonadota</taxon>
        <taxon>Alphaproteobacteria</taxon>
        <taxon>Rhodobacterales</taxon>
        <taxon>Roseobacteraceae</taxon>
        <taxon>Sulfitobacter</taxon>
    </lineage>
</organism>
<feature type="transmembrane region" description="Helical" evidence="1">
    <location>
        <begin position="56"/>
        <end position="82"/>
    </location>
</feature>
<feature type="transmembrane region" description="Helical" evidence="1">
    <location>
        <begin position="94"/>
        <end position="114"/>
    </location>
</feature>
<dbReference type="EMBL" id="JAMC01000007">
    <property type="protein sequence ID" value="KEJ88264.1"/>
    <property type="molecule type" value="Genomic_DNA"/>
</dbReference>
<reference evidence="2 3" key="1">
    <citation type="submission" date="2014-01" db="EMBL/GenBank/DDBJ databases">
        <title>Sulfitobacter donghicola JCM 14565 Genome Sequencing.</title>
        <authorList>
            <person name="Lai Q."/>
            <person name="Hong Z."/>
        </authorList>
    </citation>
    <scope>NUCLEOTIDE SEQUENCE [LARGE SCALE GENOMIC DNA]</scope>
    <source>
        <strain evidence="2 3">JCM 14565</strain>
    </source>
</reference>
<feature type="transmembrane region" description="Helical" evidence="1">
    <location>
        <begin position="21"/>
        <end position="50"/>
    </location>
</feature>
<keyword evidence="1" id="KW-0812">Transmembrane</keyword>
<proteinExistence type="predicted"/>
<sequence>MIANIGKIVWRNDKTAARSIGLWDVVLAAIGTMAVLAALGGVLLLVGAAFNELSLIWFRYLLGFGYLFAVSPLLSWFGFIFGSAGFLIAARCGAAGWLSTTLLGAALATLVYFPFFRNDIHPVVLMLCGALNAMTFWVLMKGRRSDALIAPQSTRLSS</sequence>
<keyword evidence="1" id="KW-1133">Transmembrane helix</keyword>